<gene>
    <name evidence="2" type="ORF">A2911_00625</name>
</gene>
<dbReference type="Proteomes" id="UP000176814">
    <property type="component" value="Unassembled WGS sequence"/>
</dbReference>
<evidence type="ECO:0000313" key="3">
    <source>
        <dbReference type="Proteomes" id="UP000176814"/>
    </source>
</evidence>
<sequence length="115" mass="13066">MPEPKPPQPGEHNQEGPLPLSIKNQKMKDVFSAVHDCVNNGPYDQLENFMTEITSRVEYLRKKYPDWQNRTVVHIISSSTMDPSSEVIEEDFPLEDSVEAFIASLQKKYGGDLSV</sequence>
<organism evidence="2 3">
    <name type="scientific">Candidatus Nomurabacteria bacterium RIFCSPLOWO2_01_FULL_40_15</name>
    <dbReference type="NCBI Taxonomy" id="1801772"/>
    <lineage>
        <taxon>Bacteria</taxon>
        <taxon>Candidatus Nomuraibacteriota</taxon>
    </lineage>
</organism>
<name>A0A1F6X8I6_9BACT</name>
<evidence type="ECO:0000256" key="1">
    <source>
        <dbReference type="SAM" id="MobiDB-lite"/>
    </source>
</evidence>
<reference evidence="2 3" key="1">
    <citation type="journal article" date="2016" name="Nat. Commun.">
        <title>Thousands of microbial genomes shed light on interconnected biogeochemical processes in an aquifer system.</title>
        <authorList>
            <person name="Anantharaman K."/>
            <person name="Brown C.T."/>
            <person name="Hug L.A."/>
            <person name="Sharon I."/>
            <person name="Castelle C.J."/>
            <person name="Probst A.J."/>
            <person name="Thomas B.C."/>
            <person name="Singh A."/>
            <person name="Wilkins M.J."/>
            <person name="Karaoz U."/>
            <person name="Brodie E.L."/>
            <person name="Williams K.H."/>
            <person name="Hubbard S.S."/>
            <person name="Banfield J.F."/>
        </authorList>
    </citation>
    <scope>NUCLEOTIDE SEQUENCE [LARGE SCALE GENOMIC DNA]</scope>
</reference>
<dbReference type="AlphaFoldDB" id="A0A1F6X8I6"/>
<protein>
    <submittedName>
        <fullName evidence="2">Uncharacterized protein</fullName>
    </submittedName>
</protein>
<dbReference type="EMBL" id="MFUW01000011">
    <property type="protein sequence ID" value="OGI90456.1"/>
    <property type="molecule type" value="Genomic_DNA"/>
</dbReference>
<accession>A0A1F6X8I6</accession>
<proteinExistence type="predicted"/>
<feature type="region of interest" description="Disordered" evidence="1">
    <location>
        <begin position="1"/>
        <end position="20"/>
    </location>
</feature>
<comment type="caution">
    <text evidence="2">The sequence shown here is derived from an EMBL/GenBank/DDBJ whole genome shotgun (WGS) entry which is preliminary data.</text>
</comment>
<evidence type="ECO:0000313" key="2">
    <source>
        <dbReference type="EMBL" id="OGI90456.1"/>
    </source>
</evidence>